<evidence type="ECO:0000313" key="2">
    <source>
        <dbReference type="Proteomes" id="UP000005707"/>
    </source>
</evidence>
<keyword evidence="2" id="KW-1185">Reference proteome</keyword>
<accession>U2FKT1</accession>
<reference evidence="1 2" key="1">
    <citation type="journal article" date="2011" name="J. Bacteriol.">
        <title>Genome sequence of Haloplasma contractile, an unusual contractile bacterium from a deep-sea anoxic brine lake.</title>
        <authorList>
            <person name="Antunes A."/>
            <person name="Alam I."/>
            <person name="El Dorry H."/>
            <person name="Siam R."/>
            <person name="Robertson A."/>
            <person name="Bajic V.B."/>
            <person name="Stingl U."/>
        </authorList>
    </citation>
    <scope>NUCLEOTIDE SEQUENCE [LARGE SCALE GENOMIC DNA]</scope>
    <source>
        <strain evidence="1 2">SSD-17B</strain>
    </source>
</reference>
<dbReference type="AlphaFoldDB" id="U2FKT1"/>
<dbReference type="InParanoid" id="U2FKT1"/>
<gene>
    <name evidence="1" type="ORF">HLPCO_002063</name>
</gene>
<name>U2FKT1_9MOLU</name>
<comment type="caution">
    <text evidence="1">The sequence shown here is derived from an EMBL/GenBank/DDBJ whole genome shotgun (WGS) entry which is preliminary data.</text>
</comment>
<reference evidence="1 2" key="2">
    <citation type="journal article" date="2013" name="PLoS ONE">
        <title>INDIGO - INtegrated Data Warehouse of MIcrobial GenOmes with Examples from the Red Sea Extremophiles.</title>
        <authorList>
            <person name="Alam I."/>
            <person name="Antunes A."/>
            <person name="Kamau A.A."/>
            <person name="Ba Alawi W."/>
            <person name="Kalkatawi M."/>
            <person name="Stingl U."/>
            <person name="Bajic V.B."/>
        </authorList>
    </citation>
    <scope>NUCLEOTIDE SEQUENCE [LARGE SCALE GENOMIC DNA]</scope>
    <source>
        <strain evidence="1 2">SSD-17B</strain>
    </source>
</reference>
<dbReference type="Proteomes" id="UP000005707">
    <property type="component" value="Unassembled WGS sequence"/>
</dbReference>
<protein>
    <submittedName>
        <fullName evidence="1">Uncharacterized protein</fullName>
    </submittedName>
</protein>
<organism evidence="1 2">
    <name type="scientific">Haloplasma contractile SSD-17B</name>
    <dbReference type="NCBI Taxonomy" id="1033810"/>
    <lineage>
        <taxon>Bacteria</taxon>
        <taxon>Bacillati</taxon>
        <taxon>Mycoplasmatota</taxon>
        <taxon>Mollicutes</taxon>
        <taxon>Haloplasmatales</taxon>
        <taxon>Haloplasmataceae</taxon>
        <taxon>Haloplasma</taxon>
    </lineage>
</organism>
<dbReference type="EMBL" id="AFNU02000007">
    <property type="protein sequence ID" value="ERJ11824.1"/>
    <property type="molecule type" value="Genomic_DNA"/>
</dbReference>
<sequence length="263" mass="30793">MYNNRKLLFFTLFIFIVFFICEAYILFKRTEPSLTLSVGNDDVYQVNALNLMTNEQYDLGEYWSREETITIPMSHFGETTSYLDNYLLKIESDEKVGFMLYTNLGENKSSDSDGIDALYREHYSLERTVTLKDKMNKNLFKLKEISNEDYDVIIHSSEQENKQNKQGVYIIPGFNDTGDSVGELFILNSTSTTQNDSLIYQSVPFKEIKFSNGTNQYDFIIPYNQEIKLVSEHSYDPDEWINDEMTLLYNNRELTIDVLFYAN</sequence>
<dbReference type="RefSeq" id="WP_008824554.1">
    <property type="nucleotide sequence ID" value="NZ_AFNU02000007.1"/>
</dbReference>
<proteinExistence type="predicted"/>
<evidence type="ECO:0000313" key="1">
    <source>
        <dbReference type="EMBL" id="ERJ11824.1"/>
    </source>
</evidence>